<dbReference type="EMBL" id="CP059572">
    <property type="protein sequence ID" value="QXJ23780.1"/>
    <property type="molecule type" value="Genomic_DNA"/>
</dbReference>
<gene>
    <name evidence="3" type="ORF">AGRA3207_004982</name>
</gene>
<organism evidence="3 4">
    <name type="scientific">Actinomadura graeca</name>
    <dbReference type="NCBI Taxonomy" id="2750812"/>
    <lineage>
        <taxon>Bacteria</taxon>
        <taxon>Bacillati</taxon>
        <taxon>Actinomycetota</taxon>
        <taxon>Actinomycetes</taxon>
        <taxon>Streptosporangiales</taxon>
        <taxon>Thermomonosporaceae</taxon>
        <taxon>Actinomadura</taxon>
    </lineage>
</organism>
<dbReference type="PROSITE" id="PS51257">
    <property type="entry name" value="PROKAR_LIPOPROTEIN"/>
    <property type="match status" value="1"/>
</dbReference>
<keyword evidence="2" id="KW-0732">Signal</keyword>
<dbReference type="Pfam" id="PF22612">
    <property type="entry name" value="GH113"/>
    <property type="match status" value="1"/>
</dbReference>
<evidence type="ECO:0008006" key="5">
    <source>
        <dbReference type="Google" id="ProtNLM"/>
    </source>
</evidence>
<proteinExistence type="predicted"/>
<evidence type="ECO:0000313" key="3">
    <source>
        <dbReference type="EMBL" id="QXJ23780.1"/>
    </source>
</evidence>
<feature type="signal peptide" evidence="2">
    <location>
        <begin position="1"/>
        <end position="33"/>
    </location>
</feature>
<dbReference type="InterPro" id="IPR017853">
    <property type="entry name" value="GH"/>
</dbReference>
<feature type="chain" id="PRO_5046091738" description="GTA TIM-barrel-like domain-containing protein" evidence="2">
    <location>
        <begin position="34"/>
        <end position="360"/>
    </location>
</feature>
<dbReference type="CDD" id="cd19608">
    <property type="entry name" value="GH113_mannanase-like"/>
    <property type="match status" value="1"/>
</dbReference>
<evidence type="ECO:0000313" key="4">
    <source>
        <dbReference type="Proteomes" id="UP001049518"/>
    </source>
</evidence>
<evidence type="ECO:0000256" key="1">
    <source>
        <dbReference type="SAM" id="MobiDB-lite"/>
    </source>
</evidence>
<name>A0ABX8QYD2_9ACTN</name>
<dbReference type="RefSeq" id="WP_231329452.1">
    <property type="nucleotide sequence ID" value="NZ_CP059572.1"/>
</dbReference>
<protein>
    <recommendedName>
        <fullName evidence="5">GTA TIM-barrel-like domain-containing protein</fullName>
    </recommendedName>
</protein>
<sequence>MTKANRPTARGRGARTAALLAVLCAAASCSVSGPPPGGGRPGEPRRGPAPPSARQHGVALPSWSEGDYGGPRAGAYVASIAAAGANWIQLNPTWYQDSPRDDGMHRTDETADDAGLRHIIGLARRAGLRVLLKPHVDLPGDQDRAAIRPRDRRRWYAAYTRLITHYADLARETGADELAVGTELAGLSGDRDPWLDVVAAVRARFRGTLVYAANYDEYEHVAFWDRLDLIGIDAYWPLASGPTTDVAQLRRAWQPILRRVARFSADRGRPVLFTEAGYVSQRGSTAAPYAWDISTADGAAEQAAAYEALLASCGGLGWWAGVHWWMWDDWPDAAETPRSLSYSPHGKPAERVLRRWWRPG</sequence>
<feature type="region of interest" description="Disordered" evidence="1">
    <location>
        <begin position="31"/>
        <end position="65"/>
    </location>
</feature>
<reference evidence="3" key="1">
    <citation type="submission" date="2020-07" db="EMBL/GenBank/DDBJ databases">
        <authorList>
            <person name="Tarantini F.S."/>
            <person name="Hong K.W."/>
            <person name="Chan K.G."/>
        </authorList>
    </citation>
    <scope>NUCLEOTIDE SEQUENCE</scope>
    <source>
        <strain evidence="3">32-07</strain>
    </source>
</reference>
<evidence type="ECO:0000256" key="2">
    <source>
        <dbReference type="SAM" id="SignalP"/>
    </source>
</evidence>
<dbReference type="InterPro" id="IPR055151">
    <property type="entry name" value="GH113"/>
</dbReference>
<keyword evidence="4" id="KW-1185">Reference proteome</keyword>
<dbReference type="Proteomes" id="UP001049518">
    <property type="component" value="Chromosome"/>
</dbReference>
<dbReference type="Gene3D" id="3.20.20.80">
    <property type="entry name" value="Glycosidases"/>
    <property type="match status" value="1"/>
</dbReference>
<accession>A0ABX8QYD2</accession>
<dbReference type="SUPFAM" id="SSF51445">
    <property type="entry name" value="(Trans)glycosidases"/>
    <property type="match status" value="1"/>
</dbReference>